<protein>
    <submittedName>
        <fullName evidence="2">Uncharacterized protein</fullName>
    </submittedName>
</protein>
<feature type="region of interest" description="Disordered" evidence="1">
    <location>
        <begin position="1"/>
        <end position="117"/>
    </location>
</feature>
<accession>A0ABN9XQ10</accession>
<gene>
    <name evidence="2" type="ORF">PCOR1329_LOCUS78356</name>
</gene>
<proteinExistence type="predicted"/>
<feature type="compositionally biased region" description="Basic and acidic residues" evidence="1">
    <location>
        <begin position="76"/>
        <end position="85"/>
    </location>
</feature>
<feature type="compositionally biased region" description="Low complexity" evidence="1">
    <location>
        <begin position="34"/>
        <end position="43"/>
    </location>
</feature>
<comment type="caution">
    <text evidence="2">The sequence shown here is derived from an EMBL/GenBank/DDBJ whole genome shotgun (WGS) entry which is preliminary data.</text>
</comment>
<keyword evidence="3" id="KW-1185">Reference proteome</keyword>
<feature type="compositionally biased region" description="Low complexity" evidence="1">
    <location>
        <begin position="102"/>
        <end position="117"/>
    </location>
</feature>
<organism evidence="2 3">
    <name type="scientific">Prorocentrum cordatum</name>
    <dbReference type="NCBI Taxonomy" id="2364126"/>
    <lineage>
        <taxon>Eukaryota</taxon>
        <taxon>Sar</taxon>
        <taxon>Alveolata</taxon>
        <taxon>Dinophyceae</taxon>
        <taxon>Prorocentrales</taxon>
        <taxon>Prorocentraceae</taxon>
        <taxon>Prorocentrum</taxon>
    </lineage>
</organism>
<feature type="compositionally biased region" description="Low complexity" evidence="1">
    <location>
        <begin position="56"/>
        <end position="70"/>
    </location>
</feature>
<evidence type="ECO:0000313" key="2">
    <source>
        <dbReference type="EMBL" id="CAK0901410.1"/>
    </source>
</evidence>
<feature type="non-terminal residue" evidence="2">
    <location>
        <position position="1"/>
    </location>
</feature>
<reference evidence="2" key="1">
    <citation type="submission" date="2023-10" db="EMBL/GenBank/DDBJ databases">
        <authorList>
            <person name="Chen Y."/>
            <person name="Shah S."/>
            <person name="Dougan E. K."/>
            <person name="Thang M."/>
            <person name="Chan C."/>
        </authorList>
    </citation>
    <scope>NUCLEOTIDE SEQUENCE [LARGE SCALE GENOMIC DNA]</scope>
</reference>
<evidence type="ECO:0000313" key="3">
    <source>
        <dbReference type="Proteomes" id="UP001189429"/>
    </source>
</evidence>
<dbReference type="Proteomes" id="UP001189429">
    <property type="component" value="Unassembled WGS sequence"/>
</dbReference>
<feature type="compositionally biased region" description="Pro residues" evidence="1">
    <location>
        <begin position="7"/>
        <end position="16"/>
    </location>
</feature>
<feature type="non-terminal residue" evidence="2">
    <location>
        <position position="139"/>
    </location>
</feature>
<sequence length="139" mass="14598">RRVGFTPPCPPSPPRPAAAGGVPGAHGRDPQGHAPRTAAGVRGRAARLRRAGGVPGPAATARRGAVPPRAVEQELDERRDSDPAARRRPHGAGAPPGPARLPLPGRGRPAAVRPRLRPRALGLARRVRLTLRAAFRQRT</sequence>
<evidence type="ECO:0000256" key="1">
    <source>
        <dbReference type="SAM" id="MobiDB-lite"/>
    </source>
</evidence>
<name>A0ABN9XQ10_9DINO</name>
<dbReference type="EMBL" id="CAUYUJ010020922">
    <property type="protein sequence ID" value="CAK0901410.1"/>
    <property type="molecule type" value="Genomic_DNA"/>
</dbReference>